<evidence type="ECO:0000313" key="1">
    <source>
        <dbReference type="EMBL" id="OIT31120.1"/>
    </source>
</evidence>
<reference evidence="1" key="1">
    <citation type="submission" date="2016-11" db="EMBL/GenBank/DDBJ databases">
        <title>The genome of Nicotiana attenuata.</title>
        <authorList>
            <person name="Xu S."/>
            <person name="Brockmoeller T."/>
            <person name="Gaquerel E."/>
            <person name="Navarro A."/>
            <person name="Kuhl H."/>
            <person name="Gase K."/>
            <person name="Ling Z."/>
            <person name="Zhou W."/>
            <person name="Kreitzer C."/>
            <person name="Stanke M."/>
            <person name="Tang H."/>
            <person name="Lyons E."/>
            <person name="Pandey P."/>
            <person name="Pandey S.P."/>
            <person name="Timmermann B."/>
            <person name="Baldwin I.T."/>
        </authorList>
    </citation>
    <scope>NUCLEOTIDE SEQUENCE [LARGE SCALE GENOMIC DNA]</scope>
    <source>
        <strain evidence="1">UT</strain>
    </source>
</reference>
<organism evidence="1 2">
    <name type="scientific">Nicotiana attenuata</name>
    <name type="common">Coyote tobacco</name>
    <dbReference type="NCBI Taxonomy" id="49451"/>
    <lineage>
        <taxon>Eukaryota</taxon>
        <taxon>Viridiplantae</taxon>
        <taxon>Streptophyta</taxon>
        <taxon>Embryophyta</taxon>
        <taxon>Tracheophyta</taxon>
        <taxon>Spermatophyta</taxon>
        <taxon>Magnoliopsida</taxon>
        <taxon>eudicotyledons</taxon>
        <taxon>Gunneridae</taxon>
        <taxon>Pentapetalae</taxon>
        <taxon>asterids</taxon>
        <taxon>lamiids</taxon>
        <taxon>Solanales</taxon>
        <taxon>Solanaceae</taxon>
        <taxon>Nicotianoideae</taxon>
        <taxon>Nicotianeae</taxon>
        <taxon>Nicotiana</taxon>
    </lineage>
</organism>
<dbReference type="SUPFAM" id="SSF57756">
    <property type="entry name" value="Retrovirus zinc finger-like domains"/>
    <property type="match status" value="1"/>
</dbReference>
<dbReference type="EMBL" id="MJEQ01001352">
    <property type="protein sequence ID" value="OIT31120.1"/>
    <property type="molecule type" value="Genomic_DNA"/>
</dbReference>
<evidence type="ECO:0008006" key="3">
    <source>
        <dbReference type="Google" id="ProtNLM"/>
    </source>
</evidence>
<comment type="caution">
    <text evidence="1">The sequence shown here is derived from an EMBL/GenBank/DDBJ whole genome shotgun (WGS) entry which is preliminary data.</text>
</comment>
<gene>
    <name evidence="1" type="ORF">A4A49_53117</name>
</gene>
<dbReference type="Proteomes" id="UP000187609">
    <property type="component" value="Unassembled WGS sequence"/>
</dbReference>
<dbReference type="Gramene" id="OIT31120">
    <property type="protein sequence ID" value="OIT31120"/>
    <property type="gene ID" value="A4A49_53117"/>
</dbReference>
<dbReference type="PANTHER" id="PTHR47481:SF5">
    <property type="entry name" value="RIBONUCLEASE H-LIKE DOMAIN, GAG-PRE-INTEGRASE DOMAIN, GAG-POLYPEPTIDE OF LTR COPIA-TYPE-RELATED"/>
    <property type="match status" value="1"/>
</dbReference>
<dbReference type="GO" id="GO:0008270">
    <property type="term" value="F:zinc ion binding"/>
    <property type="evidence" value="ECO:0007669"/>
    <property type="project" value="InterPro"/>
</dbReference>
<sequence length="216" mass="23745">MPQLVGAATARVSWDKLVTAYALGSRPLTKLHVQKAKGIADKLAALQYPIPNDDLVEFVLTRLGPAYHPFTRSLAHVKRILVLMHCMKPILSLHLQHSLLRVPFLPLVDVVEVKGVEVVDAPTIRVHPIINTTPSQASTISGIICHNCEGKGHRARVCPFPRINNNNKAYGPAVSNLARTSCAQDWLMDSGTTHHFTADLNNLGIHSDIKALKKLR</sequence>
<dbReference type="GO" id="GO:0003676">
    <property type="term" value="F:nucleic acid binding"/>
    <property type="evidence" value="ECO:0007669"/>
    <property type="project" value="InterPro"/>
</dbReference>
<accession>A0A314KP94</accession>
<dbReference type="PANTHER" id="PTHR47481">
    <property type="match status" value="1"/>
</dbReference>
<dbReference type="InterPro" id="IPR036875">
    <property type="entry name" value="Znf_CCHC_sf"/>
</dbReference>
<proteinExistence type="predicted"/>
<name>A0A314KP94_NICAT</name>
<keyword evidence="2" id="KW-1185">Reference proteome</keyword>
<evidence type="ECO:0000313" key="2">
    <source>
        <dbReference type="Proteomes" id="UP000187609"/>
    </source>
</evidence>
<protein>
    <recommendedName>
        <fullName evidence="3">CCHC-type domain-containing protein</fullName>
    </recommendedName>
</protein>
<dbReference type="AlphaFoldDB" id="A0A314KP94"/>